<protein>
    <submittedName>
        <fullName evidence="2">Uncharacterized protein</fullName>
    </submittedName>
</protein>
<reference evidence="2 3" key="1">
    <citation type="journal article" date="2019" name="Int. J. Syst. Evol. Microbiol.">
        <title>The Global Catalogue of Microorganisms (GCM) 10K type strain sequencing project: providing services to taxonomists for standard genome sequencing and annotation.</title>
        <authorList>
            <consortium name="The Broad Institute Genomics Platform"/>
            <consortium name="The Broad Institute Genome Sequencing Center for Infectious Disease"/>
            <person name="Wu L."/>
            <person name="Ma J."/>
        </authorList>
    </citation>
    <scope>NUCLEOTIDE SEQUENCE [LARGE SCALE GENOMIC DNA]</scope>
    <source>
        <strain evidence="2 3">JCM 14917</strain>
    </source>
</reference>
<gene>
    <name evidence="2" type="ORF">GCM10009784_18440</name>
</gene>
<organism evidence="2 3">
    <name type="scientific">Arthrobacter parietis</name>
    <dbReference type="NCBI Taxonomy" id="271434"/>
    <lineage>
        <taxon>Bacteria</taxon>
        <taxon>Bacillati</taxon>
        <taxon>Actinomycetota</taxon>
        <taxon>Actinomycetes</taxon>
        <taxon>Micrococcales</taxon>
        <taxon>Micrococcaceae</taxon>
        <taxon>Arthrobacter</taxon>
    </lineage>
</organism>
<proteinExistence type="predicted"/>
<name>A0ABN3AVV9_9MICC</name>
<evidence type="ECO:0000313" key="2">
    <source>
        <dbReference type="EMBL" id="GAA2175566.1"/>
    </source>
</evidence>
<feature type="compositionally biased region" description="Polar residues" evidence="1">
    <location>
        <begin position="85"/>
        <end position="97"/>
    </location>
</feature>
<accession>A0ABN3AVV9</accession>
<comment type="caution">
    <text evidence="2">The sequence shown here is derived from an EMBL/GenBank/DDBJ whole genome shotgun (WGS) entry which is preliminary data.</text>
</comment>
<keyword evidence="3" id="KW-1185">Reference proteome</keyword>
<sequence>MQPKIHVLDLGIDGDEHPCVRSGNDGGVIPRAEKHTWGAANRAVKTRQNAFEQGRFAQLADGKWHTSTVLCTPHIRVSPVDKGSQHPQEGSRGTSLPSVVVPVGR</sequence>
<dbReference type="EMBL" id="BAAAON010000002">
    <property type="protein sequence ID" value="GAA2175566.1"/>
    <property type="molecule type" value="Genomic_DNA"/>
</dbReference>
<evidence type="ECO:0000313" key="3">
    <source>
        <dbReference type="Proteomes" id="UP001500974"/>
    </source>
</evidence>
<dbReference type="Proteomes" id="UP001500974">
    <property type="component" value="Unassembled WGS sequence"/>
</dbReference>
<feature type="region of interest" description="Disordered" evidence="1">
    <location>
        <begin position="77"/>
        <end position="105"/>
    </location>
</feature>
<evidence type="ECO:0000256" key="1">
    <source>
        <dbReference type="SAM" id="MobiDB-lite"/>
    </source>
</evidence>